<protein>
    <submittedName>
        <fullName evidence="2">Uncharacterized protein</fullName>
    </submittedName>
</protein>
<keyword evidence="1" id="KW-1133">Transmembrane helix</keyword>
<gene>
    <name evidence="2" type="ORF">EX30DRAFT_138853</name>
</gene>
<dbReference type="InParanoid" id="A0A4S2N0X7"/>
<evidence type="ECO:0000313" key="3">
    <source>
        <dbReference type="Proteomes" id="UP000298138"/>
    </source>
</evidence>
<reference evidence="2 3" key="1">
    <citation type="submission" date="2019-04" db="EMBL/GenBank/DDBJ databases">
        <title>Comparative genomics and transcriptomics to analyze fruiting body development in filamentous ascomycetes.</title>
        <authorList>
            <consortium name="DOE Joint Genome Institute"/>
            <person name="Lutkenhaus R."/>
            <person name="Traeger S."/>
            <person name="Breuer J."/>
            <person name="Kuo A."/>
            <person name="Lipzen A."/>
            <person name="Pangilinan J."/>
            <person name="Dilworth D."/>
            <person name="Sandor L."/>
            <person name="Poggeler S."/>
            <person name="Barry K."/>
            <person name="Grigoriev I.V."/>
            <person name="Nowrousian M."/>
        </authorList>
    </citation>
    <scope>NUCLEOTIDE SEQUENCE [LARGE SCALE GENOMIC DNA]</scope>
    <source>
        <strain evidence="2 3">CBS 389.68</strain>
    </source>
</reference>
<evidence type="ECO:0000256" key="1">
    <source>
        <dbReference type="SAM" id="Phobius"/>
    </source>
</evidence>
<feature type="transmembrane region" description="Helical" evidence="1">
    <location>
        <begin position="41"/>
        <end position="62"/>
    </location>
</feature>
<dbReference type="AlphaFoldDB" id="A0A4S2N0X7"/>
<dbReference type="Proteomes" id="UP000298138">
    <property type="component" value="Unassembled WGS sequence"/>
</dbReference>
<feature type="transmembrane region" description="Helical" evidence="1">
    <location>
        <begin position="12"/>
        <end position="29"/>
    </location>
</feature>
<evidence type="ECO:0000313" key="2">
    <source>
        <dbReference type="EMBL" id="TGZ82700.1"/>
    </source>
</evidence>
<dbReference type="OrthoDB" id="5372266at2759"/>
<keyword evidence="1" id="KW-0812">Transmembrane</keyword>
<keyword evidence="3" id="KW-1185">Reference proteome</keyword>
<accession>A0A4S2N0X7</accession>
<organism evidence="2 3">
    <name type="scientific">Ascodesmis nigricans</name>
    <dbReference type="NCBI Taxonomy" id="341454"/>
    <lineage>
        <taxon>Eukaryota</taxon>
        <taxon>Fungi</taxon>
        <taxon>Dikarya</taxon>
        <taxon>Ascomycota</taxon>
        <taxon>Pezizomycotina</taxon>
        <taxon>Pezizomycetes</taxon>
        <taxon>Pezizales</taxon>
        <taxon>Ascodesmidaceae</taxon>
        <taxon>Ascodesmis</taxon>
    </lineage>
</organism>
<name>A0A4S2N0X7_9PEZI</name>
<dbReference type="EMBL" id="ML220114">
    <property type="protein sequence ID" value="TGZ82700.1"/>
    <property type="molecule type" value="Genomic_DNA"/>
</dbReference>
<sequence>MKVETLLGCQVSALLICVIMITIRLLVAYRKCWKPAVSEVWGCALFVFACGMCAACAVYWCVDAIKGVYSTTLIAATCMWFGKFSFLLLYVPVYKQFAAKTKILYQVAAGFTVACFLVILFVFVFYCSPVKRNW</sequence>
<feature type="transmembrane region" description="Helical" evidence="1">
    <location>
        <begin position="103"/>
        <end position="126"/>
    </location>
</feature>
<proteinExistence type="predicted"/>
<keyword evidence="1" id="KW-0472">Membrane</keyword>
<feature type="transmembrane region" description="Helical" evidence="1">
    <location>
        <begin position="68"/>
        <end position="91"/>
    </location>
</feature>